<accession>A0A212UHL3</accession>
<dbReference type="EMBL" id="FYEW01000008">
    <property type="protein sequence ID" value="SNC77737.1"/>
    <property type="molecule type" value="Genomic_DNA"/>
</dbReference>
<evidence type="ECO:0000259" key="1">
    <source>
        <dbReference type="Pfam" id="PF01656"/>
    </source>
</evidence>
<dbReference type="CDD" id="cd02042">
    <property type="entry name" value="ParAB_family"/>
    <property type="match status" value="1"/>
</dbReference>
<sequence length="216" mass="23761">MIFTVGGIKGGTGKTTISTNLAIWLSRQGADVLLVDADEQESASDFTAWRDETYQGQLGYTLVQLTGGAVRRQIEQLRPKYDHIVIDTGGRDTASQRAALFVSDVYLLPFAPRSYEIWTLSKVLALLGEVQPGRATPLQIYSFLNKADTRGVDNTEATEVLRENVELNYVDFPVVTRKAFATAASKGLSVFEAAPHDDKAIAELESLFRHVTHLAK</sequence>
<protein>
    <submittedName>
        <fullName evidence="2">Plasmid segregation oscillating ATPase ParF</fullName>
    </submittedName>
</protein>
<dbReference type="PIRSF" id="PIRSF009320">
    <property type="entry name" value="Nuc_binding_HP_1000"/>
    <property type="match status" value="1"/>
</dbReference>
<dbReference type="PANTHER" id="PTHR13696:SF96">
    <property type="entry name" value="COBQ_COBB_MIND_PARA NUCLEOTIDE BINDING DOMAIN-CONTAINING PROTEIN"/>
    <property type="match status" value="1"/>
</dbReference>
<dbReference type="InterPro" id="IPR050678">
    <property type="entry name" value="DNA_Partitioning_ATPase"/>
</dbReference>
<evidence type="ECO:0000313" key="2">
    <source>
        <dbReference type="EMBL" id="SNC77737.1"/>
    </source>
</evidence>
<reference evidence="3" key="1">
    <citation type="submission" date="2017-06" db="EMBL/GenBank/DDBJ databases">
        <authorList>
            <person name="Varghese N."/>
            <person name="Submissions S."/>
        </authorList>
    </citation>
    <scope>NUCLEOTIDE SEQUENCE [LARGE SCALE GENOMIC DNA]</scope>
    <source>
        <strain evidence="3">DSM 11116</strain>
    </source>
</reference>
<keyword evidence="3" id="KW-1185">Reference proteome</keyword>
<proteinExistence type="predicted"/>
<dbReference type="AlphaFoldDB" id="A0A212UHL3"/>
<dbReference type="Gene3D" id="3.40.50.300">
    <property type="entry name" value="P-loop containing nucleotide triphosphate hydrolases"/>
    <property type="match status" value="1"/>
</dbReference>
<dbReference type="Proteomes" id="UP000198131">
    <property type="component" value="Unassembled WGS sequence"/>
</dbReference>
<name>A0A212UHL3_9BACT</name>
<dbReference type="InterPro" id="IPR027417">
    <property type="entry name" value="P-loop_NTPase"/>
</dbReference>
<dbReference type="InterPro" id="IPR002586">
    <property type="entry name" value="CobQ/CobB/MinD/ParA_Nub-bd_dom"/>
</dbReference>
<dbReference type="OrthoDB" id="69313at2"/>
<dbReference type="Pfam" id="PF01656">
    <property type="entry name" value="CbiA"/>
    <property type="match status" value="1"/>
</dbReference>
<gene>
    <name evidence="2" type="ORF">SAMN06265337_4347</name>
</gene>
<feature type="domain" description="CobQ/CobB/MinD/ParA nucleotide binding" evidence="1">
    <location>
        <begin position="4"/>
        <end position="189"/>
    </location>
</feature>
<dbReference type="PANTHER" id="PTHR13696">
    <property type="entry name" value="P-LOOP CONTAINING NUCLEOSIDE TRIPHOSPHATE HYDROLASE"/>
    <property type="match status" value="1"/>
</dbReference>
<evidence type="ECO:0000313" key="3">
    <source>
        <dbReference type="Proteomes" id="UP000198131"/>
    </source>
</evidence>
<organism evidence="2 3">
    <name type="scientific">Hymenobacter gelipurpurascens</name>
    <dbReference type="NCBI Taxonomy" id="89968"/>
    <lineage>
        <taxon>Bacteria</taxon>
        <taxon>Pseudomonadati</taxon>
        <taxon>Bacteroidota</taxon>
        <taxon>Cytophagia</taxon>
        <taxon>Cytophagales</taxon>
        <taxon>Hymenobacteraceae</taxon>
        <taxon>Hymenobacter</taxon>
    </lineage>
</organism>
<dbReference type="SUPFAM" id="SSF52540">
    <property type="entry name" value="P-loop containing nucleoside triphosphate hydrolases"/>
    <property type="match status" value="1"/>
</dbReference>